<protein>
    <submittedName>
        <fullName evidence="3">Uncharacterized protein</fullName>
    </submittedName>
</protein>
<evidence type="ECO:0000256" key="2">
    <source>
        <dbReference type="SAM" id="Phobius"/>
    </source>
</evidence>
<dbReference type="OrthoDB" id="10506995at2759"/>
<sequence>MSLPLQTVIVLSVCLPVMAIAVLAAYSIGRGRRKNGELEEGSDEWKTDEEEEAQHVSVLALNELELVPQPSAAIMMPDSKKASAPTPKALKRYTAVWYLRVVIYTRCPNQWLSMMRIEDASYALLPQVPNVVYTFYFNPMLLLENESGGLEEIDATKVRPRSVVHFRAKASGVLIETEIDGIISEPLTQFQTNMVDSIARPQKFVSGESEILDALQGSRTHEPMDHGPPFYGFAPRYLIQETNSTLQPLPSPVITCKFIPSPPPPPTFFIIACSTFCQTSPIGVRLLPPLSNSAPKNSPNINKKMVNTDDATLQVPRPHHKRCSSRDFVRPGSSKSPRLAPQSDATNARSPFSAPPLRSPVPESPAPESLVPESPVQDIPVQDIPVQDIPVQEIPVQEIPVPEIPVSETPVQDSPVSESERAYSPVNPAAGEDDDVPTTQSEEEAPRFDVDDDPGGEADMDVMEIVRRQMEKMALSKQKTKERQEGQLGKQPRQRVHSAWCCTCKKRRQRTISDRCRRCHHLRCDTCHKEDAEKNIDEPEGDTAETAS</sequence>
<feature type="compositionally biased region" description="Pro residues" evidence="1">
    <location>
        <begin position="353"/>
        <end position="365"/>
    </location>
</feature>
<proteinExistence type="predicted"/>
<evidence type="ECO:0000313" key="4">
    <source>
        <dbReference type="Proteomes" id="UP000717696"/>
    </source>
</evidence>
<dbReference type="EMBL" id="JAGMUU010000003">
    <property type="protein sequence ID" value="KAH7157829.1"/>
    <property type="molecule type" value="Genomic_DNA"/>
</dbReference>
<reference evidence="3" key="1">
    <citation type="journal article" date="2021" name="Nat. Commun.">
        <title>Genetic determinants of endophytism in the Arabidopsis root mycobiome.</title>
        <authorList>
            <person name="Mesny F."/>
            <person name="Miyauchi S."/>
            <person name="Thiergart T."/>
            <person name="Pickel B."/>
            <person name="Atanasova L."/>
            <person name="Karlsson M."/>
            <person name="Huettel B."/>
            <person name="Barry K.W."/>
            <person name="Haridas S."/>
            <person name="Chen C."/>
            <person name="Bauer D."/>
            <person name="Andreopoulos W."/>
            <person name="Pangilinan J."/>
            <person name="LaButti K."/>
            <person name="Riley R."/>
            <person name="Lipzen A."/>
            <person name="Clum A."/>
            <person name="Drula E."/>
            <person name="Henrissat B."/>
            <person name="Kohler A."/>
            <person name="Grigoriev I.V."/>
            <person name="Martin F.M."/>
            <person name="Hacquard S."/>
        </authorList>
    </citation>
    <scope>NUCLEOTIDE SEQUENCE</scope>
    <source>
        <strain evidence="3">MPI-CAGE-AT-0021</strain>
    </source>
</reference>
<accession>A0A9P9FBT5</accession>
<dbReference type="Proteomes" id="UP000717696">
    <property type="component" value="Unassembled WGS sequence"/>
</dbReference>
<feature type="region of interest" description="Disordered" evidence="1">
    <location>
        <begin position="291"/>
        <end position="374"/>
    </location>
</feature>
<gene>
    <name evidence="3" type="ORF">B0J13DRAFT_520550</name>
</gene>
<evidence type="ECO:0000256" key="1">
    <source>
        <dbReference type="SAM" id="MobiDB-lite"/>
    </source>
</evidence>
<organism evidence="3 4">
    <name type="scientific">Dactylonectria estremocensis</name>
    <dbReference type="NCBI Taxonomy" id="1079267"/>
    <lineage>
        <taxon>Eukaryota</taxon>
        <taxon>Fungi</taxon>
        <taxon>Dikarya</taxon>
        <taxon>Ascomycota</taxon>
        <taxon>Pezizomycotina</taxon>
        <taxon>Sordariomycetes</taxon>
        <taxon>Hypocreomycetidae</taxon>
        <taxon>Hypocreales</taxon>
        <taxon>Nectriaceae</taxon>
        <taxon>Dactylonectria</taxon>
    </lineage>
</organism>
<feature type="compositionally biased region" description="Polar residues" evidence="1">
    <location>
        <begin position="291"/>
        <end position="301"/>
    </location>
</feature>
<comment type="caution">
    <text evidence="3">The sequence shown here is derived from an EMBL/GenBank/DDBJ whole genome shotgun (WGS) entry which is preliminary data.</text>
</comment>
<feature type="transmembrane region" description="Helical" evidence="2">
    <location>
        <begin position="6"/>
        <end position="26"/>
    </location>
</feature>
<feature type="compositionally biased region" description="Acidic residues" evidence="1">
    <location>
        <begin position="450"/>
        <end position="462"/>
    </location>
</feature>
<keyword evidence="2" id="KW-1133">Transmembrane helix</keyword>
<name>A0A9P9FBT5_9HYPO</name>
<feature type="region of interest" description="Disordered" evidence="1">
    <location>
        <begin position="400"/>
        <end position="491"/>
    </location>
</feature>
<keyword evidence="4" id="KW-1185">Reference proteome</keyword>
<keyword evidence="2" id="KW-0472">Membrane</keyword>
<evidence type="ECO:0000313" key="3">
    <source>
        <dbReference type="EMBL" id="KAH7157829.1"/>
    </source>
</evidence>
<keyword evidence="2" id="KW-0812">Transmembrane</keyword>
<dbReference type="AlphaFoldDB" id="A0A9P9FBT5"/>